<dbReference type="NCBIfam" id="NF040657">
    <property type="entry name" value="immun_SitI3"/>
    <property type="match status" value="1"/>
</dbReference>
<dbReference type="EMBL" id="BOMG01000044">
    <property type="protein sequence ID" value="GID54941.1"/>
    <property type="molecule type" value="Genomic_DNA"/>
</dbReference>
<reference evidence="1 2" key="1">
    <citation type="submission" date="2021-01" db="EMBL/GenBank/DDBJ databases">
        <title>Whole genome shotgun sequence of Actinoplanes couchii NBRC 106145.</title>
        <authorList>
            <person name="Komaki H."/>
            <person name="Tamura T."/>
        </authorList>
    </citation>
    <scope>NUCLEOTIDE SEQUENCE [LARGE SCALE GENOMIC DNA]</scope>
    <source>
        <strain evidence="1 2">NBRC 106145</strain>
    </source>
</reference>
<dbReference type="InterPro" id="IPR049799">
    <property type="entry name" value="SitI3-like"/>
</dbReference>
<name>A0ABQ3X8X3_9ACTN</name>
<evidence type="ECO:0000313" key="2">
    <source>
        <dbReference type="Proteomes" id="UP000612282"/>
    </source>
</evidence>
<gene>
    <name evidence="1" type="ORF">Aco03nite_033450</name>
</gene>
<proteinExistence type="predicted"/>
<accession>A0ABQ3X8X3</accession>
<sequence>MAFEYELILIGDGTAEQIAERAFPDPAERPAGAGPVLHSTGLRATHGFDVTLLTREFGYVSAESDDGMWEFEPDAHVSLTFYLDKSAEPEQSVPDMLTVVRRLLDTGPEDAVLLLDGDVLLLTRFAGALLKHRRNTWWNHHPAANTVIDA</sequence>
<organism evidence="1 2">
    <name type="scientific">Actinoplanes couchii</name>
    <dbReference type="NCBI Taxonomy" id="403638"/>
    <lineage>
        <taxon>Bacteria</taxon>
        <taxon>Bacillati</taxon>
        <taxon>Actinomycetota</taxon>
        <taxon>Actinomycetes</taxon>
        <taxon>Micromonosporales</taxon>
        <taxon>Micromonosporaceae</taxon>
        <taxon>Actinoplanes</taxon>
    </lineage>
</organism>
<dbReference type="Proteomes" id="UP000612282">
    <property type="component" value="Unassembled WGS sequence"/>
</dbReference>
<dbReference type="RefSeq" id="WP_203796251.1">
    <property type="nucleotide sequence ID" value="NZ_BAAAQE010000029.1"/>
</dbReference>
<evidence type="ECO:0000313" key="1">
    <source>
        <dbReference type="EMBL" id="GID54941.1"/>
    </source>
</evidence>
<comment type="caution">
    <text evidence="1">The sequence shown here is derived from an EMBL/GenBank/DDBJ whole genome shotgun (WGS) entry which is preliminary data.</text>
</comment>
<protein>
    <submittedName>
        <fullName evidence="1">Uncharacterized protein</fullName>
    </submittedName>
</protein>
<keyword evidence="2" id="KW-1185">Reference proteome</keyword>